<reference evidence="14" key="1">
    <citation type="submission" date="2012-11" db="EMBL/GenBank/DDBJ databases">
        <authorList>
            <person name="Singh A."/>
            <person name="Pinnaka A.K."/>
            <person name="Vaidya B."/>
        </authorList>
    </citation>
    <scope>NUCLEOTIDE SEQUENCE [LARGE SCALE GENOMIC DNA]</scope>
    <source>
        <strain evidence="14">AK23</strain>
    </source>
</reference>
<comment type="pathway">
    <text evidence="2 11">Cofactor biosynthesis; NAD(+) biosynthesis; deamido-NAD(+) from nicotinate D-ribonucleotide: step 1/1.</text>
</comment>
<proteinExistence type="inferred from homology"/>
<protein>
    <recommendedName>
        <fullName evidence="11">Probable nicotinate-nucleotide adenylyltransferase</fullName>
        <ecNumber evidence="11">2.7.7.18</ecNumber>
    </recommendedName>
    <alternativeName>
        <fullName evidence="11">Deamido-NAD(+) diphosphorylase</fullName>
    </alternativeName>
    <alternativeName>
        <fullName evidence="11">Deamido-NAD(+) pyrophosphorylase</fullName>
    </alternativeName>
    <alternativeName>
        <fullName evidence="11">Nicotinate mononucleotide adenylyltransferase</fullName>
        <shortName evidence="11">NaMN adenylyltransferase</shortName>
    </alternativeName>
</protein>
<dbReference type="InterPro" id="IPR005248">
    <property type="entry name" value="NadD/NMNAT"/>
</dbReference>
<dbReference type="Gene3D" id="3.40.50.620">
    <property type="entry name" value="HUPs"/>
    <property type="match status" value="1"/>
</dbReference>
<dbReference type="EC" id="2.7.7.18" evidence="11"/>
<sequence>MKIDQNPFVFMGGTFDPIHNGHLRSALELQQWLGCEQVCLVPSGQPVHKHYDVCPAQHRLEMVRLAARDAWRLSVDDREVSSDTPSYTLKTLQSYREELGSERSIIMVVGMDAYLTLPTWQGWDTFLSLCHIIAVARPGYDYRPDAIMDHYTRAHQVNNAQKLKDSAYGHVFIHELTPLGISATQIRHLIQLGQTPRFLLPDQVWEYIKQNKLYGFK</sequence>
<comment type="caution">
    <text evidence="13">The sequence shown here is derived from an EMBL/GenBank/DDBJ whole genome shotgun (WGS) entry which is preliminary data.</text>
</comment>
<evidence type="ECO:0000313" key="14">
    <source>
        <dbReference type="Proteomes" id="UP000019464"/>
    </source>
</evidence>
<dbReference type="RefSeq" id="WP_237748646.1">
    <property type="nucleotide sequence ID" value="NZ_AONB01000016.1"/>
</dbReference>
<keyword evidence="6 11" id="KW-0548">Nucleotidyltransferase</keyword>
<keyword evidence="4 11" id="KW-0662">Pyridine nucleotide biosynthesis</keyword>
<dbReference type="PANTHER" id="PTHR39321">
    <property type="entry name" value="NICOTINATE-NUCLEOTIDE ADENYLYLTRANSFERASE-RELATED"/>
    <property type="match status" value="1"/>
</dbReference>
<evidence type="ECO:0000256" key="6">
    <source>
        <dbReference type="ARBA" id="ARBA00022695"/>
    </source>
</evidence>
<evidence type="ECO:0000256" key="1">
    <source>
        <dbReference type="ARBA" id="ARBA00002324"/>
    </source>
</evidence>
<evidence type="ECO:0000256" key="7">
    <source>
        <dbReference type="ARBA" id="ARBA00022741"/>
    </source>
</evidence>
<dbReference type="PANTHER" id="PTHR39321:SF3">
    <property type="entry name" value="PHOSPHOPANTETHEINE ADENYLYLTRANSFERASE"/>
    <property type="match status" value="1"/>
</dbReference>
<evidence type="ECO:0000256" key="9">
    <source>
        <dbReference type="ARBA" id="ARBA00023027"/>
    </source>
</evidence>
<dbReference type="NCBIfam" id="NF000839">
    <property type="entry name" value="PRK00071.1-1"/>
    <property type="match status" value="1"/>
</dbReference>
<gene>
    <name evidence="11 13" type="primary">nadD</name>
    <name evidence="13" type="ORF">D791_02887</name>
</gene>
<keyword evidence="9 11" id="KW-0520">NAD</keyword>
<keyword evidence="14" id="KW-1185">Reference proteome</keyword>
<evidence type="ECO:0000256" key="5">
    <source>
        <dbReference type="ARBA" id="ARBA00022679"/>
    </source>
</evidence>
<dbReference type="PATRIC" id="fig|1229521.3.peg.2921"/>
<dbReference type="InterPro" id="IPR004821">
    <property type="entry name" value="Cyt_trans-like"/>
</dbReference>
<dbReference type="STRING" id="1229521.D791_02887"/>
<reference evidence="13 14" key="2">
    <citation type="journal article" date="2015" name="Syst. Appl. Microbiol.">
        <title>Nitrincola nitratireducens sp. nov. isolated from a haloalkaline crater lake.</title>
        <authorList>
            <person name="Singh A."/>
            <person name="Vaidya B."/>
            <person name="Tanuku N.R."/>
            <person name="Pinnaka A.K."/>
        </authorList>
    </citation>
    <scope>NUCLEOTIDE SEQUENCE [LARGE SCALE GENOMIC DNA]</scope>
    <source>
        <strain evidence="13 14">AK23</strain>
    </source>
</reference>
<evidence type="ECO:0000256" key="8">
    <source>
        <dbReference type="ARBA" id="ARBA00022840"/>
    </source>
</evidence>
<keyword evidence="5 11" id="KW-0808">Transferase</keyword>
<dbReference type="NCBIfam" id="TIGR00482">
    <property type="entry name" value="nicotinate (nicotinamide) nucleotide adenylyltransferase"/>
    <property type="match status" value="1"/>
</dbReference>
<evidence type="ECO:0000256" key="3">
    <source>
        <dbReference type="ARBA" id="ARBA00009014"/>
    </source>
</evidence>
<evidence type="ECO:0000259" key="12">
    <source>
        <dbReference type="Pfam" id="PF01467"/>
    </source>
</evidence>
<dbReference type="UniPathway" id="UPA00253">
    <property type="reaction ID" value="UER00332"/>
</dbReference>
<evidence type="ECO:0000256" key="10">
    <source>
        <dbReference type="ARBA" id="ARBA00048721"/>
    </source>
</evidence>
<dbReference type="GO" id="GO:0009435">
    <property type="term" value="P:NAD+ biosynthetic process"/>
    <property type="evidence" value="ECO:0007669"/>
    <property type="project" value="UniProtKB-UniRule"/>
</dbReference>
<dbReference type="NCBIfam" id="TIGR00125">
    <property type="entry name" value="cyt_tran_rel"/>
    <property type="match status" value="1"/>
</dbReference>
<accession>W9USA9</accession>
<dbReference type="AlphaFoldDB" id="W9USA9"/>
<dbReference type="Proteomes" id="UP000019464">
    <property type="component" value="Unassembled WGS sequence"/>
</dbReference>
<dbReference type="CDD" id="cd02165">
    <property type="entry name" value="NMNAT"/>
    <property type="match status" value="1"/>
</dbReference>
<dbReference type="GO" id="GO:0004515">
    <property type="term" value="F:nicotinate-nucleotide adenylyltransferase activity"/>
    <property type="evidence" value="ECO:0007669"/>
    <property type="project" value="UniProtKB-UniRule"/>
</dbReference>
<dbReference type="InterPro" id="IPR014729">
    <property type="entry name" value="Rossmann-like_a/b/a_fold"/>
</dbReference>
<evidence type="ECO:0000256" key="4">
    <source>
        <dbReference type="ARBA" id="ARBA00022642"/>
    </source>
</evidence>
<comment type="similarity">
    <text evidence="3 11">Belongs to the NadD family.</text>
</comment>
<keyword evidence="7 11" id="KW-0547">Nucleotide-binding</keyword>
<dbReference type="NCBIfam" id="NF000840">
    <property type="entry name" value="PRK00071.1-3"/>
    <property type="match status" value="1"/>
</dbReference>
<feature type="domain" description="Cytidyltransferase-like" evidence="12">
    <location>
        <begin position="10"/>
        <end position="188"/>
    </location>
</feature>
<name>W9USA9_9GAMM</name>
<dbReference type="HAMAP" id="MF_00244">
    <property type="entry name" value="NaMN_adenylyltr"/>
    <property type="match status" value="1"/>
</dbReference>
<organism evidence="13 14">
    <name type="scientific">Nitrincola nitratireducens</name>
    <dbReference type="NCBI Taxonomy" id="1229521"/>
    <lineage>
        <taxon>Bacteria</taxon>
        <taxon>Pseudomonadati</taxon>
        <taxon>Pseudomonadota</taxon>
        <taxon>Gammaproteobacteria</taxon>
        <taxon>Oceanospirillales</taxon>
        <taxon>Oceanospirillaceae</taxon>
        <taxon>Nitrincola</taxon>
    </lineage>
</organism>
<comment type="function">
    <text evidence="1 11">Catalyzes the reversible adenylation of nicotinate mononucleotide (NaMN) to nicotinic acid adenine dinucleotide (NaAD).</text>
</comment>
<dbReference type="EMBL" id="AONB01000016">
    <property type="protein sequence ID" value="EXJ10118.1"/>
    <property type="molecule type" value="Genomic_DNA"/>
</dbReference>
<dbReference type="Pfam" id="PF01467">
    <property type="entry name" value="CTP_transf_like"/>
    <property type="match status" value="1"/>
</dbReference>
<evidence type="ECO:0000256" key="11">
    <source>
        <dbReference type="HAMAP-Rule" id="MF_00244"/>
    </source>
</evidence>
<dbReference type="GO" id="GO:0005524">
    <property type="term" value="F:ATP binding"/>
    <property type="evidence" value="ECO:0007669"/>
    <property type="project" value="UniProtKB-KW"/>
</dbReference>
<evidence type="ECO:0000256" key="2">
    <source>
        <dbReference type="ARBA" id="ARBA00005019"/>
    </source>
</evidence>
<dbReference type="SUPFAM" id="SSF52374">
    <property type="entry name" value="Nucleotidylyl transferase"/>
    <property type="match status" value="1"/>
</dbReference>
<keyword evidence="8 11" id="KW-0067">ATP-binding</keyword>
<comment type="catalytic activity">
    <reaction evidence="10 11">
        <text>nicotinate beta-D-ribonucleotide + ATP + H(+) = deamido-NAD(+) + diphosphate</text>
        <dbReference type="Rhea" id="RHEA:22860"/>
        <dbReference type="ChEBI" id="CHEBI:15378"/>
        <dbReference type="ChEBI" id="CHEBI:30616"/>
        <dbReference type="ChEBI" id="CHEBI:33019"/>
        <dbReference type="ChEBI" id="CHEBI:57502"/>
        <dbReference type="ChEBI" id="CHEBI:58437"/>
        <dbReference type="EC" id="2.7.7.18"/>
    </reaction>
</comment>
<evidence type="ECO:0000313" key="13">
    <source>
        <dbReference type="EMBL" id="EXJ10118.1"/>
    </source>
</evidence>